<gene>
    <name evidence="1" type="ORF">SAMN06265222_103317</name>
</gene>
<proteinExistence type="predicted"/>
<evidence type="ECO:0000313" key="2">
    <source>
        <dbReference type="Proteomes" id="UP001158067"/>
    </source>
</evidence>
<organism evidence="1 2">
    <name type="scientific">Neorhodopirellula lusitana</name>
    <dbReference type="NCBI Taxonomy" id="445327"/>
    <lineage>
        <taxon>Bacteria</taxon>
        <taxon>Pseudomonadati</taxon>
        <taxon>Planctomycetota</taxon>
        <taxon>Planctomycetia</taxon>
        <taxon>Pirellulales</taxon>
        <taxon>Pirellulaceae</taxon>
        <taxon>Neorhodopirellula</taxon>
    </lineage>
</organism>
<comment type="caution">
    <text evidence="1">The sequence shown here is derived from an EMBL/GenBank/DDBJ whole genome shotgun (WGS) entry which is preliminary data.</text>
</comment>
<evidence type="ECO:0000313" key="1">
    <source>
        <dbReference type="EMBL" id="SMP51664.1"/>
    </source>
</evidence>
<protein>
    <submittedName>
        <fullName evidence="1">Uncharacterized protein</fullName>
    </submittedName>
</protein>
<dbReference type="EMBL" id="FXUG01000003">
    <property type="protein sequence ID" value="SMP51664.1"/>
    <property type="molecule type" value="Genomic_DNA"/>
</dbReference>
<accession>A0ABY1PX92</accession>
<dbReference type="Proteomes" id="UP001158067">
    <property type="component" value="Unassembled WGS sequence"/>
</dbReference>
<sequence length="121" mass="13768">MPLELLTQPTAIERQFQTRRISASILIESLRKPSKVDRVIASGRSEKTSYLSDDVLAVKLHGSNGKGGFSANVRKGPATFQRKHLVWLHAPPPDNRLYLADMPILRRRNRLYQVKEHCPLL</sequence>
<reference evidence="1 2" key="1">
    <citation type="submission" date="2017-05" db="EMBL/GenBank/DDBJ databases">
        <authorList>
            <person name="Varghese N."/>
            <person name="Submissions S."/>
        </authorList>
    </citation>
    <scope>NUCLEOTIDE SEQUENCE [LARGE SCALE GENOMIC DNA]</scope>
    <source>
        <strain evidence="1 2">DSM 25457</strain>
    </source>
</reference>
<name>A0ABY1PX92_9BACT</name>
<keyword evidence="2" id="KW-1185">Reference proteome</keyword>